<name>A0A3M6UIG5_POCDA</name>
<evidence type="ECO:0000313" key="2">
    <source>
        <dbReference type="Proteomes" id="UP000275408"/>
    </source>
</evidence>
<feature type="non-terminal residue" evidence="1">
    <location>
        <position position="260"/>
    </location>
</feature>
<dbReference type="AlphaFoldDB" id="A0A3M6UIG5"/>
<dbReference type="OrthoDB" id="5981488at2759"/>
<gene>
    <name evidence="1" type="ORF">pdam_00022463</name>
</gene>
<dbReference type="STRING" id="46731.A0A3M6UIG5"/>
<reference evidence="1 2" key="1">
    <citation type="journal article" date="2018" name="Sci. Rep.">
        <title>Comparative analysis of the Pocillopora damicornis genome highlights role of immune system in coral evolution.</title>
        <authorList>
            <person name="Cunning R."/>
            <person name="Bay R.A."/>
            <person name="Gillette P."/>
            <person name="Baker A.C."/>
            <person name="Traylor-Knowles N."/>
        </authorList>
    </citation>
    <scope>NUCLEOTIDE SEQUENCE [LARGE SCALE GENOMIC DNA]</scope>
    <source>
        <strain evidence="1">RSMAS</strain>
        <tissue evidence="1">Whole animal</tissue>
    </source>
</reference>
<organism evidence="1 2">
    <name type="scientific">Pocillopora damicornis</name>
    <name type="common">Cauliflower coral</name>
    <name type="synonym">Millepora damicornis</name>
    <dbReference type="NCBI Taxonomy" id="46731"/>
    <lineage>
        <taxon>Eukaryota</taxon>
        <taxon>Metazoa</taxon>
        <taxon>Cnidaria</taxon>
        <taxon>Anthozoa</taxon>
        <taxon>Hexacorallia</taxon>
        <taxon>Scleractinia</taxon>
        <taxon>Astrocoeniina</taxon>
        <taxon>Pocilloporidae</taxon>
        <taxon>Pocillopora</taxon>
    </lineage>
</organism>
<evidence type="ECO:0000313" key="1">
    <source>
        <dbReference type="EMBL" id="RMX53324.1"/>
    </source>
</evidence>
<accession>A0A3M6UIG5</accession>
<keyword evidence="2" id="KW-1185">Reference proteome</keyword>
<dbReference type="Proteomes" id="UP000275408">
    <property type="component" value="Unassembled WGS sequence"/>
</dbReference>
<protein>
    <submittedName>
        <fullName evidence="1">Uncharacterized protein</fullName>
    </submittedName>
</protein>
<sequence length="260" mass="29550">MPANHKTTNPSKMIQLQRVPFLESGEIPTWTNIMKDSTTWKVSFDMVDDLPNAHRSAFNIGHDKTRLVRLYKSKWYKSDRNNSFHLFGVYSNSNTNKRLQGIENFLSSLTEEMIGTQLARVYKFSTRSDKRSTSSQPPKSVQPCRVKWSNALRFDPTDTKGKCLHFTASLFVVSAAFPKEPDSPSLVQISPGMISTYNKKQLFRYFSKDVFGNDQSPAKVMNAHIVSRPLTKAECKGDTVKDLETNICVQKCHKDCDPLA</sequence>
<proteinExistence type="predicted"/>
<dbReference type="EMBL" id="RCHS01001471">
    <property type="protein sequence ID" value="RMX53324.1"/>
    <property type="molecule type" value="Genomic_DNA"/>
</dbReference>
<dbReference type="PANTHER" id="PTHR46549:SF1">
    <property type="entry name" value="MACPF DOMAIN-CONTAINING PROTEIN"/>
    <property type="match status" value="1"/>
</dbReference>
<comment type="caution">
    <text evidence="1">The sequence shown here is derived from an EMBL/GenBank/DDBJ whole genome shotgun (WGS) entry which is preliminary data.</text>
</comment>
<dbReference type="PANTHER" id="PTHR46549">
    <property type="entry name" value="MACPF DOMAIN-CONTAINING PROTEIN"/>
    <property type="match status" value="1"/>
</dbReference>